<dbReference type="Proteomes" id="UP000655523">
    <property type="component" value="Unassembled WGS sequence"/>
</dbReference>
<proteinExistence type="inferred from homology"/>
<evidence type="ECO:0000256" key="1">
    <source>
        <dbReference type="ARBA" id="ARBA00006484"/>
    </source>
</evidence>
<sequence>MSRLDGKIAIVTGASGGIGRATAETFAEEGAIVYATDVTEPSPGFADARIRFFKHDVASAEAWDQLVVEAIARCGRIDILVNNAGIGGSMAPVTDENLESWDRVIAVNLTGPFLGMRAVLPHMRERKTGSVINVSSIWGNAAVAFGAAYHATKGAVRQLTKHAAVVCGPDNVRVNSVHPGVVATPPVLVAQSPEATSVILGASALGRMAQPVELARAMLFLASDDSGFMTGSELVVDGGYLAKGS</sequence>
<dbReference type="SUPFAM" id="SSF51735">
    <property type="entry name" value="NAD(P)-binding Rossmann-fold domains"/>
    <property type="match status" value="1"/>
</dbReference>
<comment type="caution">
    <text evidence="3">The sequence shown here is derived from an EMBL/GenBank/DDBJ whole genome shotgun (WGS) entry which is preliminary data.</text>
</comment>
<keyword evidence="4" id="KW-1185">Reference proteome</keyword>
<dbReference type="Pfam" id="PF13561">
    <property type="entry name" value="adh_short_C2"/>
    <property type="match status" value="1"/>
</dbReference>
<dbReference type="GO" id="GO:0047936">
    <property type="term" value="F:glucose 1-dehydrogenase [NAD(P)+] activity"/>
    <property type="evidence" value="ECO:0007669"/>
    <property type="project" value="UniProtKB-EC"/>
</dbReference>
<evidence type="ECO:0000313" key="3">
    <source>
        <dbReference type="EMBL" id="NPT55069.1"/>
    </source>
</evidence>
<dbReference type="InterPro" id="IPR002347">
    <property type="entry name" value="SDR_fam"/>
</dbReference>
<dbReference type="PANTHER" id="PTHR24321">
    <property type="entry name" value="DEHYDROGENASES, SHORT CHAIN"/>
    <property type="match status" value="1"/>
</dbReference>
<organism evidence="3 4">
    <name type="scientific">Paraburkholderia elongata</name>
    <dbReference type="NCBI Taxonomy" id="2675747"/>
    <lineage>
        <taxon>Bacteria</taxon>
        <taxon>Pseudomonadati</taxon>
        <taxon>Pseudomonadota</taxon>
        <taxon>Betaproteobacteria</taxon>
        <taxon>Burkholderiales</taxon>
        <taxon>Burkholderiaceae</taxon>
        <taxon>Paraburkholderia</taxon>
    </lineage>
</organism>
<dbReference type="RefSeq" id="WP_172163366.1">
    <property type="nucleotide sequence ID" value="NZ_WOEZ01000050.1"/>
</dbReference>
<dbReference type="EMBL" id="WOEZ01000050">
    <property type="protein sequence ID" value="NPT55069.1"/>
    <property type="molecule type" value="Genomic_DNA"/>
</dbReference>
<evidence type="ECO:0000313" key="4">
    <source>
        <dbReference type="Proteomes" id="UP000655523"/>
    </source>
</evidence>
<comment type="similarity">
    <text evidence="1">Belongs to the short-chain dehydrogenases/reductases (SDR) family.</text>
</comment>
<evidence type="ECO:0000256" key="2">
    <source>
        <dbReference type="ARBA" id="ARBA00023002"/>
    </source>
</evidence>
<dbReference type="PANTHER" id="PTHR24321:SF8">
    <property type="entry name" value="ESTRADIOL 17-BETA-DEHYDROGENASE 8-RELATED"/>
    <property type="match status" value="1"/>
</dbReference>
<reference evidence="3 4" key="1">
    <citation type="submission" date="2019-11" db="EMBL/GenBank/DDBJ databases">
        <title>Metabolism of dissolved organic matter in forest soils.</title>
        <authorList>
            <person name="Cyle K.T."/>
            <person name="Wilhelm R.C."/>
            <person name="Martinez C.E."/>
        </authorList>
    </citation>
    <scope>NUCLEOTIDE SEQUENCE [LARGE SCALE GENOMIC DNA]</scope>
    <source>
        <strain evidence="3 4">5N</strain>
    </source>
</reference>
<dbReference type="PRINTS" id="PR00081">
    <property type="entry name" value="GDHRDH"/>
</dbReference>
<dbReference type="InterPro" id="IPR036291">
    <property type="entry name" value="NAD(P)-bd_dom_sf"/>
</dbReference>
<dbReference type="EC" id="1.1.1.47" evidence="3"/>
<accession>A0A972NMN6</accession>
<protein>
    <submittedName>
        <fullName evidence="3">Glucose 1-dehydrogenase</fullName>
        <ecNumber evidence="3">1.1.1.47</ecNumber>
    </submittedName>
</protein>
<dbReference type="PRINTS" id="PR00080">
    <property type="entry name" value="SDRFAMILY"/>
</dbReference>
<dbReference type="FunFam" id="3.40.50.720:FF:000084">
    <property type="entry name" value="Short-chain dehydrogenase reductase"/>
    <property type="match status" value="1"/>
</dbReference>
<gene>
    <name evidence="3" type="ORF">GNZ13_10735</name>
</gene>
<dbReference type="AlphaFoldDB" id="A0A972NMN6"/>
<name>A0A972NMN6_9BURK</name>
<dbReference type="Gene3D" id="3.40.50.720">
    <property type="entry name" value="NAD(P)-binding Rossmann-like Domain"/>
    <property type="match status" value="1"/>
</dbReference>
<dbReference type="NCBIfam" id="NF005559">
    <property type="entry name" value="PRK07231.1"/>
    <property type="match status" value="1"/>
</dbReference>
<keyword evidence="2 3" id="KW-0560">Oxidoreductase</keyword>